<dbReference type="InterPro" id="IPR000086">
    <property type="entry name" value="NUDIX_hydrolase_dom"/>
</dbReference>
<sequence>MNDFRFTKAQTISSVRATALLVRNGQIFLTRDSKDRYYPIGEAVHVGERTETAVSRETMEELGIEIIVEKLAFIVENHFWDEGIYWHNIEFHYMVAPSQEPDLYLQEGTEIQLCEWIDINRLSEIDLVPEFLKDKLPNWDGQLKHIINQ</sequence>
<keyword evidence="2 4" id="KW-0378">Hydrolase</keyword>
<reference evidence="4 5" key="1">
    <citation type="submission" date="2019-05" db="EMBL/GenBank/DDBJ databases">
        <authorList>
            <consortium name="Pathogen Informatics"/>
        </authorList>
    </citation>
    <scope>NUCLEOTIDE SEQUENCE [LARGE SCALE GENOMIC DNA]</scope>
    <source>
        <strain evidence="4 5">NCTC5386</strain>
    </source>
</reference>
<organism evidence="4 5">
    <name type="scientific">Streptococcus pseudoporcinus</name>
    <dbReference type="NCBI Taxonomy" id="361101"/>
    <lineage>
        <taxon>Bacteria</taxon>
        <taxon>Bacillati</taxon>
        <taxon>Bacillota</taxon>
        <taxon>Bacilli</taxon>
        <taxon>Lactobacillales</taxon>
        <taxon>Streptococcaceae</taxon>
        <taxon>Streptococcus</taxon>
    </lineage>
</organism>
<dbReference type="PANTHER" id="PTHR43046">
    <property type="entry name" value="GDP-MANNOSE MANNOSYL HYDROLASE"/>
    <property type="match status" value="1"/>
</dbReference>
<dbReference type="PANTHER" id="PTHR43046:SF14">
    <property type="entry name" value="MUTT_NUDIX FAMILY PROTEIN"/>
    <property type="match status" value="1"/>
</dbReference>
<dbReference type="PROSITE" id="PS51462">
    <property type="entry name" value="NUDIX"/>
    <property type="match status" value="1"/>
</dbReference>
<accession>A0A4U9YK95</accession>
<dbReference type="Pfam" id="PF00293">
    <property type="entry name" value="NUDIX"/>
    <property type="match status" value="1"/>
</dbReference>
<dbReference type="SUPFAM" id="SSF55811">
    <property type="entry name" value="Nudix"/>
    <property type="match status" value="1"/>
</dbReference>
<name>A0A4U9YK95_9STRE</name>
<dbReference type="Proteomes" id="UP000394068">
    <property type="component" value="Unassembled WGS sequence"/>
</dbReference>
<dbReference type="InterPro" id="IPR015797">
    <property type="entry name" value="NUDIX_hydrolase-like_dom_sf"/>
</dbReference>
<feature type="domain" description="Nudix hydrolase" evidence="3">
    <location>
        <begin position="11"/>
        <end position="141"/>
    </location>
</feature>
<evidence type="ECO:0000313" key="5">
    <source>
        <dbReference type="Proteomes" id="UP000394068"/>
    </source>
</evidence>
<dbReference type="EC" id="3.1.-.-" evidence="4"/>
<evidence type="ECO:0000256" key="2">
    <source>
        <dbReference type="ARBA" id="ARBA00022801"/>
    </source>
</evidence>
<evidence type="ECO:0000259" key="3">
    <source>
        <dbReference type="PROSITE" id="PS51462"/>
    </source>
</evidence>
<protein>
    <submittedName>
        <fullName evidence="4">Phosphohydrolase</fullName>
        <ecNumber evidence="4">3.1.-.-</ecNumber>
    </submittedName>
</protein>
<comment type="cofactor">
    <cofactor evidence="1">
        <name>Mg(2+)</name>
        <dbReference type="ChEBI" id="CHEBI:18420"/>
    </cofactor>
</comment>
<proteinExistence type="predicted"/>
<gene>
    <name evidence="4" type="ORF">NCTC5386_02141</name>
</gene>
<evidence type="ECO:0000256" key="1">
    <source>
        <dbReference type="ARBA" id="ARBA00001946"/>
    </source>
</evidence>
<dbReference type="AlphaFoldDB" id="A0A4U9YK95"/>
<evidence type="ECO:0000313" key="4">
    <source>
        <dbReference type="EMBL" id="VTS26862.1"/>
    </source>
</evidence>
<dbReference type="CDD" id="cd04688">
    <property type="entry name" value="NUDIX_Hydrolase"/>
    <property type="match status" value="1"/>
</dbReference>
<dbReference type="GO" id="GO:0016787">
    <property type="term" value="F:hydrolase activity"/>
    <property type="evidence" value="ECO:0007669"/>
    <property type="project" value="UniProtKB-KW"/>
</dbReference>
<dbReference type="RefSeq" id="WP_077323537.1">
    <property type="nucleotide sequence ID" value="NZ_CABEHT010000001.1"/>
</dbReference>
<dbReference type="Gene3D" id="3.90.79.10">
    <property type="entry name" value="Nucleoside Triphosphate Pyrophosphohydrolase"/>
    <property type="match status" value="1"/>
</dbReference>
<dbReference type="EMBL" id="CABEHT010000001">
    <property type="protein sequence ID" value="VTS26862.1"/>
    <property type="molecule type" value="Genomic_DNA"/>
</dbReference>